<dbReference type="InterPro" id="IPR003016">
    <property type="entry name" value="2-oxoA_DH_lipoyl-BS"/>
</dbReference>
<evidence type="ECO:0000256" key="1">
    <source>
        <dbReference type="ARBA" id="ARBA00009249"/>
    </source>
</evidence>
<comment type="similarity">
    <text evidence="1 3">Belongs to the GcvH family.</text>
</comment>
<dbReference type="InterPro" id="IPR002930">
    <property type="entry name" value="GCV_H"/>
</dbReference>
<gene>
    <name evidence="3 6" type="primary">gcvH</name>
    <name evidence="6" type="ORF">G5B42_05985</name>
</gene>
<dbReference type="RefSeq" id="WP_181339548.1">
    <property type="nucleotide sequence ID" value="NZ_JAAKDE010000012.1"/>
</dbReference>
<sequence>MIPSDLKYTPDHEWVREKGDRATVGITEYAQKELGDVVYVELPAIGEKVKAKTEMGSIESVKAVSDIYAPLSGEVLAVNEELQFNPELVNQDPYGKGWIAEIEITDREELKKLLSAEEYRKLIGE</sequence>
<dbReference type="InterPro" id="IPR033753">
    <property type="entry name" value="GCV_H/Fam206"/>
</dbReference>
<protein>
    <recommendedName>
        <fullName evidence="3">Glycine cleavage system H protein</fullName>
    </recommendedName>
</protein>
<accession>A0A8J6I0A4</accession>
<dbReference type="Pfam" id="PF01597">
    <property type="entry name" value="GCV_H"/>
    <property type="match status" value="1"/>
</dbReference>
<dbReference type="GO" id="GO:0005829">
    <property type="term" value="C:cytosol"/>
    <property type="evidence" value="ECO:0007669"/>
    <property type="project" value="TreeGrafter"/>
</dbReference>
<dbReference type="CDD" id="cd06848">
    <property type="entry name" value="GCS_H"/>
    <property type="match status" value="1"/>
</dbReference>
<keyword evidence="2 3" id="KW-0450">Lipoyl</keyword>
<dbReference type="EMBL" id="JAAKDE010000012">
    <property type="protein sequence ID" value="MBA2133091.1"/>
    <property type="molecule type" value="Genomic_DNA"/>
</dbReference>
<dbReference type="PROSITE" id="PS50968">
    <property type="entry name" value="BIOTINYL_LIPOYL"/>
    <property type="match status" value="1"/>
</dbReference>
<dbReference type="PANTHER" id="PTHR11715:SF3">
    <property type="entry name" value="GLYCINE CLEAVAGE SYSTEM H PROTEIN-RELATED"/>
    <property type="match status" value="1"/>
</dbReference>
<comment type="caution">
    <text evidence="6">The sequence shown here is derived from an EMBL/GenBank/DDBJ whole genome shotgun (WGS) entry which is preliminary data.</text>
</comment>
<evidence type="ECO:0000256" key="4">
    <source>
        <dbReference type="PIRSR" id="PIRSR617453-50"/>
    </source>
</evidence>
<evidence type="ECO:0000259" key="5">
    <source>
        <dbReference type="PROSITE" id="PS50968"/>
    </source>
</evidence>
<feature type="modified residue" description="N6-lipoyllysine" evidence="3 4">
    <location>
        <position position="62"/>
    </location>
</feature>
<reference evidence="6" key="1">
    <citation type="submission" date="2020-06" db="EMBL/GenBank/DDBJ databases">
        <title>Novel chitinolytic bacterium.</title>
        <authorList>
            <person name="Ungkulpasvich U."/>
            <person name="Kosugi A."/>
            <person name="Uke A."/>
        </authorList>
    </citation>
    <scope>NUCLEOTIDE SEQUENCE</scope>
    <source>
        <strain evidence="6">UUS1-1</strain>
    </source>
</reference>
<dbReference type="GO" id="GO:0019464">
    <property type="term" value="P:glycine decarboxylation via glycine cleavage system"/>
    <property type="evidence" value="ECO:0007669"/>
    <property type="project" value="UniProtKB-UniRule"/>
</dbReference>
<evidence type="ECO:0000313" key="6">
    <source>
        <dbReference type="EMBL" id="MBA2133091.1"/>
    </source>
</evidence>
<proteinExistence type="inferred from homology"/>
<dbReference type="HAMAP" id="MF_00272">
    <property type="entry name" value="GcvH"/>
    <property type="match status" value="1"/>
</dbReference>
<name>A0A8J6I0A4_9FIRM</name>
<dbReference type="Gene3D" id="2.40.50.100">
    <property type="match status" value="1"/>
</dbReference>
<evidence type="ECO:0000313" key="7">
    <source>
        <dbReference type="Proteomes" id="UP000657177"/>
    </source>
</evidence>
<dbReference type="NCBIfam" id="TIGR00527">
    <property type="entry name" value="gcvH"/>
    <property type="match status" value="1"/>
</dbReference>
<dbReference type="GO" id="GO:0005960">
    <property type="term" value="C:glycine cleavage complex"/>
    <property type="evidence" value="ECO:0007669"/>
    <property type="project" value="InterPro"/>
</dbReference>
<dbReference type="SUPFAM" id="SSF51230">
    <property type="entry name" value="Single hybrid motif"/>
    <property type="match status" value="1"/>
</dbReference>
<dbReference type="NCBIfam" id="NF002270">
    <property type="entry name" value="PRK01202.1"/>
    <property type="match status" value="1"/>
</dbReference>
<comment type="cofactor">
    <cofactor evidence="3">
        <name>(R)-lipoate</name>
        <dbReference type="ChEBI" id="CHEBI:83088"/>
    </cofactor>
    <text evidence="3">Binds 1 lipoyl cofactor covalently.</text>
</comment>
<dbReference type="GO" id="GO:0009249">
    <property type="term" value="P:protein lipoylation"/>
    <property type="evidence" value="ECO:0007669"/>
    <property type="project" value="TreeGrafter"/>
</dbReference>
<evidence type="ECO:0000256" key="2">
    <source>
        <dbReference type="ARBA" id="ARBA00022823"/>
    </source>
</evidence>
<dbReference type="Proteomes" id="UP000657177">
    <property type="component" value="Unassembled WGS sequence"/>
</dbReference>
<comment type="subunit">
    <text evidence="3">The glycine cleavage system is composed of four proteins: P, T, L and H.</text>
</comment>
<dbReference type="InterPro" id="IPR000089">
    <property type="entry name" value="Biotin_lipoyl"/>
</dbReference>
<dbReference type="InterPro" id="IPR011053">
    <property type="entry name" value="Single_hybrid_motif"/>
</dbReference>
<dbReference type="PANTHER" id="PTHR11715">
    <property type="entry name" value="GLYCINE CLEAVAGE SYSTEM H PROTEIN"/>
    <property type="match status" value="1"/>
</dbReference>
<evidence type="ECO:0000256" key="3">
    <source>
        <dbReference type="HAMAP-Rule" id="MF_00272"/>
    </source>
</evidence>
<keyword evidence="7" id="KW-1185">Reference proteome</keyword>
<comment type="function">
    <text evidence="3">The glycine cleavage system catalyzes the degradation of glycine. The H protein shuttles the methylamine group of glycine from the P protein to the T protein.</text>
</comment>
<dbReference type="AlphaFoldDB" id="A0A8J6I0A4"/>
<dbReference type="InterPro" id="IPR017453">
    <property type="entry name" value="GCV_H_sub"/>
</dbReference>
<feature type="domain" description="Lipoyl-binding" evidence="5">
    <location>
        <begin position="21"/>
        <end position="103"/>
    </location>
</feature>
<organism evidence="6 7">
    <name type="scientific">Capillibacterium thermochitinicola</name>
    <dbReference type="NCBI Taxonomy" id="2699427"/>
    <lineage>
        <taxon>Bacteria</taxon>
        <taxon>Bacillati</taxon>
        <taxon>Bacillota</taxon>
        <taxon>Capillibacterium</taxon>
    </lineage>
</organism>
<dbReference type="PROSITE" id="PS00189">
    <property type="entry name" value="LIPOYL"/>
    <property type="match status" value="1"/>
</dbReference>